<keyword evidence="3 6" id="KW-0547">Nucleotide-binding</keyword>
<dbReference type="EMBL" id="JANBTX010000116">
    <property type="protein sequence ID" value="KAJ2686243.1"/>
    <property type="molecule type" value="Genomic_DNA"/>
</dbReference>
<dbReference type="InterPro" id="IPR019821">
    <property type="entry name" value="Kinesin_motor_CS"/>
</dbReference>
<dbReference type="InterPro" id="IPR027417">
    <property type="entry name" value="P-loop_NTPase"/>
</dbReference>
<dbReference type="GO" id="GO:0007052">
    <property type="term" value="P:mitotic spindle organization"/>
    <property type="evidence" value="ECO:0007669"/>
    <property type="project" value="TreeGrafter"/>
</dbReference>
<dbReference type="OrthoDB" id="3176171at2759"/>
<feature type="compositionally biased region" description="Basic and acidic residues" evidence="8">
    <location>
        <begin position="1321"/>
        <end position="1330"/>
    </location>
</feature>
<feature type="compositionally biased region" description="Basic and acidic residues" evidence="8">
    <location>
        <begin position="776"/>
        <end position="793"/>
    </location>
</feature>
<dbReference type="PRINTS" id="PR00380">
    <property type="entry name" value="KINESINHEAVY"/>
</dbReference>
<dbReference type="GO" id="GO:0003777">
    <property type="term" value="F:microtubule motor activity"/>
    <property type="evidence" value="ECO:0007669"/>
    <property type="project" value="InterPro"/>
</dbReference>
<dbReference type="PANTHER" id="PTHR47969">
    <property type="entry name" value="CHROMOSOME-ASSOCIATED KINESIN KIF4A-RELATED"/>
    <property type="match status" value="1"/>
</dbReference>
<feature type="region of interest" description="Disordered" evidence="8">
    <location>
        <begin position="611"/>
        <end position="659"/>
    </location>
</feature>
<keyword evidence="2" id="KW-0963">Cytoplasm</keyword>
<feature type="compositionally biased region" description="Basic and acidic residues" evidence="8">
    <location>
        <begin position="1816"/>
        <end position="1826"/>
    </location>
</feature>
<feature type="coiled-coil region" evidence="7">
    <location>
        <begin position="432"/>
        <end position="459"/>
    </location>
</feature>
<dbReference type="Gene3D" id="3.40.850.10">
    <property type="entry name" value="Kinesin motor domain"/>
    <property type="match status" value="1"/>
</dbReference>
<feature type="compositionally biased region" description="Polar residues" evidence="8">
    <location>
        <begin position="1514"/>
        <end position="1524"/>
    </location>
</feature>
<feature type="domain" description="Kinesin motor" evidence="9">
    <location>
        <begin position="5"/>
        <end position="366"/>
    </location>
</feature>
<reference evidence="10" key="1">
    <citation type="submission" date="2022-07" db="EMBL/GenBank/DDBJ databases">
        <title>Phylogenomic reconstructions and comparative analyses of Kickxellomycotina fungi.</title>
        <authorList>
            <person name="Reynolds N.K."/>
            <person name="Stajich J.E."/>
            <person name="Barry K."/>
            <person name="Grigoriev I.V."/>
            <person name="Crous P."/>
            <person name="Smith M.E."/>
        </authorList>
    </citation>
    <scope>NUCLEOTIDE SEQUENCE</scope>
    <source>
        <strain evidence="10">CBS 109367</strain>
    </source>
</reference>
<feature type="coiled-coil region" evidence="7">
    <location>
        <begin position="683"/>
        <end position="735"/>
    </location>
</feature>
<dbReference type="SMART" id="SM00129">
    <property type="entry name" value="KISc"/>
    <property type="match status" value="1"/>
</dbReference>
<name>A0A9W8L411_9FUNG</name>
<dbReference type="GO" id="GO:0005737">
    <property type="term" value="C:cytoplasm"/>
    <property type="evidence" value="ECO:0007669"/>
    <property type="project" value="UniProtKB-SubCell"/>
</dbReference>
<dbReference type="GO" id="GO:0008017">
    <property type="term" value="F:microtubule binding"/>
    <property type="evidence" value="ECO:0007669"/>
    <property type="project" value="InterPro"/>
</dbReference>
<evidence type="ECO:0000256" key="2">
    <source>
        <dbReference type="ARBA" id="ARBA00022490"/>
    </source>
</evidence>
<feature type="region of interest" description="Disordered" evidence="8">
    <location>
        <begin position="1762"/>
        <end position="1826"/>
    </location>
</feature>
<dbReference type="InterPro" id="IPR027640">
    <property type="entry name" value="Kinesin-like_fam"/>
</dbReference>
<dbReference type="InterPro" id="IPR036961">
    <property type="entry name" value="Kinesin_motor_dom_sf"/>
</dbReference>
<dbReference type="PANTHER" id="PTHR47969:SF15">
    <property type="entry name" value="CHROMOSOME-ASSOCIATED KINESIN KIF4A-RELATED"/>
    <property type="match status" value="1"/>
</dbReference>
<dbReference type="Pfam" id="PF00225">
    <property type="entry name" value="Kinesin"/>
    <property type="match status" value="1"/>
</dbReference>
<dbReference type="Proteomes" id="UP001151516">
    <property type="component" value="Unassembled WGS sequence"/>
</dbReference>
<accession>A0A9W8L411</accession>
<evidence type="ECO:0000256" key="4">
    <source>
        <dbReference type="ARBA" id="ARBA00022840"/>
    </source>
</evidence>
<keyword evidence="11" id="KW-1185">Reference proteome</keyword>
<dbReference type="GO" id="GO:0005875">
    <property type="term" value="C:microtubule associated complex"/>
    <property type="evidence" value="ECO:0007669"/>
    <property type="project" value="TreeGrafter"/>
</dbReference>
<sequence>MASSTVRVALRIRPLSPQEHASGETECVTQLPGVPQIVIGADRAFTFDYVFSPEVSQEQVYDDAIAPLVDQFLQGYNATILAYGQTGSGKTFSMGTGLTISVTQPELQGNLEGKSKQHPAFTYSIDVSFLELYNEDLVDLLNPRSPTAGGNGGRGPTIREDSRGNMVLVGVERKLAAGEDEIISYLHQGALSRTTASTDMNHTSSRSHAIFTIYLTQQDRRSSLMLSNMAASGLESSELDSGLSIVSKIHFVDLAGSERIKRTGAAGDRAKEGISINAGLLALGNVISALGSMNAAPGATGLGAGGQASRRGTVHVPYRDSKLTRLLQDSLGGNSQTLMLACISPSDRNSPESLNTIRYANRARNIRNKVAVNFDKNSSVELSMLKTEVARLRGELSKLKLQRRQSTLTLNSANTDSNCDASVPTSVAMRKNADLTQRLEQALRRVASLESERNALRLRVAELGGSNQPTPNLPSTSFPDFAASAVFKSDDSGLRPNGSANDSGGLADAADVMSQSNVLSTMDRELSEQAERHEHQIDSVRRHFTSRLELVQESLLVVQKERDVALQRLANANFPAKSELRAGSTAAAAAAAASGRNSAGAAPNRRALGIDIAPVGTTTPSKLRLPSRAAKSTRHDQSTPSTPLSRMASGGELRSSPNATKPFAQLTRMGSSSAIGLAACGSQDDHSSQMRRMQDEIDSLRRENKRVLENSSTESERLTLQIQEQAKEISRLRRQRTGRRESDRYSLLSFKENSWGAAKSAAAASSSSASAAQRQHTRDGDPHSNDAGHRDEGSGPNLLRAAYIKAVVENELQRCVRARQLLRERDSFLAEQDQLMNQQNDLLLSMQNLQQDSEMALASDEDDTTGEDEYKSMQMQRVSEKIEIIDAELHHLDLKVRDAEAEVAQLAEAAPATDDASNLNASGLLVAPAIVNMSGLAMRMVEDVVRVDYRAFVDLFQSLPQADSTGLAYLLMQDIIEHQLVALRDARERASLEEQAMDLRRTLLAMQKTALNAALSYERELGDAERKLDQLLPPPSLPLAPTHQLSRRGSALRASEYPGDGPDYNCERPGEGAAAFASTTNSVSASDAAVLDRSIYEGVRERGILLRSALISALEAPPLGSEASASTSRLGRTDGWDGGAISADNMSMENIRSAKAHVAEWSEDASDFASICDANNDDYNSASDDASLPYESIYSKLSPTDPTLANPLMEVHVEPGSRRESAASAPADGATLDNLAHVNSSSEDTTHMFADASDVFEPPHGSGMAGWSASRLALPPRSRLNMVTSPAESDTSFVSTPRGLAASAANIQTVAVVDLSPVDSDRGDEYRLDPKVSGSEGDELPELCQSGTGENFRTPNLARKQSIRNRRYQLAHRESMRKQIANSKLAGPRVGHSGSAGRRKRGSLRKARISLPIVPPEMMEYIDKRHPTAINVGSTPPIVASPETLREMRIVPDSEYQGNLSAFASFAMKQNPTAVASSQMSPSLPPRRQSIANGTVEQPLSEVAVSTALALSPADSSRTRTSFASPDKSAHVYAPRSAGKVTSCVDVNRSPSHYSPQAAPVHACPGNPSSPATSMLWSPVTAGGAPSMLESTDNTLLSTAHTTPQQHSPASANHSRLGSSPDIQHHSRKSTMHDKSELCASPSPSSPGAYGPRASSRSEEQCTSPTRLRREISQALVQPSSGQPVYGDYPGFRRPYSDIPDSPSMTRPSFPASSPRPHSDLVSNAAASDVERPQRFLSPGVNPNASLFSMLDAAHTDFGNSNYAGSDIEREGSQDSSLASLAANGNRSDRGKDLTPEKPARIRRRALTSNIGGDSPSRRASDRLDKAGGVSRLSKIFGGFGLGGSKSKPPPSSSFILHGYYRAEPNLAGYGGMTSTVDVGRDRSNSDSTEARVAHVRKVHSSLDRVTSVVNYDWSGGAIKGGDGSCPVSPAAQQRPDDNRPSTANAVKPFFPPYQP</sequence>
<protein>
    <recommendedName>
        <fullName evidence="9">Kinesin motor domain-containing protein</fullName>
    </recommendedName>
</protein>
<evidence type="ECO:0000256" key="8">
    <source>
        <dbReference type="SAM" id="MobiDB-lite"/>
    </source>
</evidence>
<keyword evidence="5 7" id="KW-0175">Coiled coil</keyword>
<dbReference type="GO" id="GO:0007018">
    <property type="term" value="P:microtubule-based movement"/>
    <property type="evidence" value="ECO:0007669"/>
    <property type="project" value="InterPro"/>
</dbReference>
<feature type="compositionally biased region" description="Polar residues" evidence="8">
    <location>
        <begin position="1774"/>
        <end position="1786"/>
    </location>
</feature>
<feature type="coiled-coil region" evidence="7">
    <location>
        <begin position="818"/>
        <end position="852"/>
    </location>
</feature>
<dbReference type="CDD" id="cd01372">
    <property type="entry name" value="KISc_KIF4"/>
    <property type="match status" value="1"/>
</dbReference>
<feature type="region of interest" description="Disordered" evidence="8">
    <location>
        <begin position="1514"/>
        <end position="1540"/>
    </location>
</feature>
<evidence type="ECO:0000256" key="7">
    <source>
        <dbReference type="SAM" id="Coils"/>
    </source>
</evidence>
<feature type="region of interest" description="Disordered" evidence="8">
    <location>
        <begin position="1599"/>
        <end position="1738"/>
    </location>
</feature>
<evidence type="ECO:0000313" key="11">
    <source>
        <dbReference type="Proteomes" id="UP001151516"/>
    </source>
</evidence>
<feature type="region of interest" description="Disordered" evidence="8">
    <location>
        <begin position="1029"/>
        <end position="1062"/>
    </location>
</feature>
<feature type="region of interest" description="Disordered" evidence="8">
    <location>
        <begin position="1384"/>
        <end position="1404"/>
    </location>
</feature>
<dbReference type="GO" id="GO:0005524">
    <property type="term" value="F:ATP binding"/>
    <property type="evidence" value="ECO:0007669"/>
    <property type="project" value="UniProtKB-UniRule"/>
</dbReference>
<keyword evidence="4 6" id="KW-0067">ATP-binding</keyword>
<proteinExistence type="inferred from homology"/>
<feature type="compositionally biased region" description="Low complexity" evidence="8">
    <location>
        <begin position="1640"/>
        <end position="1655"/>
    </location>
</feature>
<evidence type="ECO:0000256" key="5">
    <source>
        <dbReference type="ARBA" id="ARBA00023054"/>
    </source>
</evidence>
<feature type="compositionally biased region" description="Basic and acidic residues" evidence="8">
    <location>
        <begin position="1787"/>
        <end position="1800"/>
    </location>
</feature>
<dbReference type="PROSITE" id="PS00411">
    <property type="entry name" value="KINESIN_MOTOR_1"/>
    <property type="match status" value="1"/>
</dbReference>
<evidence type="ECO:0000256" key="6">
    <source>
        <dbReference type="PROSITE-ProRule" id="PRU00283"/>
    </source>
</evidence>
<dbReference type="GO" id="GO:0051231">
    <property type="term" value="P:spindle elongation"/>
    <property type="evidence" value="ECO:0007669"/>
    <property type="project" value="TreeGrafter"/>
</dbReference>
<dbReference type="SUPFAM" id="SSF52540">
    <property type="entry name" value="P-loop containing nucleoside triphosphate hydrolases"/>
    <property type="match status" value="1"/>
</dbReference>
<feature type="coiled-coil region" evidence="7">
    <location>
        <begin position="882"/>
        <end position="909"/>
    </location>
</feature>
<feature type="binding site" evidence="6">
    <location>
        <begin position="84"/>
        <end position="91"/>
    </location>
    <ligand>
        <name>ATP</name>
        <dbReference type="ChEBI" id="CHEBI:30616"/>
    </ligand>
</feature>
<organism evidence="10 11">
    <name type="scientific">Coemansia spiralis</name>
    <dbReference type="NCBI Taxonomy" id="417178"/>
    <lineage>
        <taxon>Eukaryota</taxon>
        <taxon>Fungi</taxon>
        <taxon>Fungi incertae sedis</taxon>
        <taxon>Zoopagomycota</taxon>
        <taxon>Kickxellomycotina</taxon>
        <taxon>Kickxellomycetes</taxon>
        <taxon>Kickxellales</taxon>
        <taxon>Kickxellaceae</taxon>
        <taxon>Coemansia</taxon>
    </lineage>
</organism>
<evidence type="ECO:0000256" key="3">
    <source>
        <dbReference type="ARBA" id="ARBA00022741"/>
    </source>
</evidence>
<feature type="region of interest" description="Disordered" evidence="8">
    <location>
        <begin position="764"/>
        <end position="796"/>
    </location>
</feature>
<dbReference type="PROSITE" id="PS50067">
    <property type="entry name" value="KINESIN_MOTOR_2"/>
    <property type="match status" value="1"/>
</dbReference>
<evidence type="ECO:0000256" key="1">
    <source>
        <dbReference type="ARBA" id="ARBA00004496"/>
    </source>
</evidence>
<gene>
    <name evidence="10" type="ORF">IWW39_003756</name>
</gene>
<feature type="compositionally biased region" description="Polar residues" evidence="8">
    <location>
        <begin position="1599"/>
        <end position="1622"/>
    </location>
</feature>
<comment type="caution">
    <text evidence="10">The sequence shown here is derived from an EMBL/GenBank/DDBJ whole genome shotgun (WGS) entry which is preliminary data.</text>
</comment>
<evidence type="ECO:0000259" key="9">
    <source>
        <dbReference type="PROSITE" id="PS50067"/>
    </source>
</evidence>
<evidence type="ECO:0000313" key="10">
    <source>
        <dbReference type="EMBL" id="KAJ2686243.1"/>
    </source>
</evidence>
<feature type="region of interest" description="Disordered" evidence="8">
    <location>
        <begin position="1918"/>
        <end position="1956"/>
    </location>
</feature>
<feature type="region of interest" description="Disordered" evidence="8">
    <location>
        <begin position="1321"/>
        <end position="1353"/>
    </location>
</feature>
<comment type="similarity">
    <text evidence="6">Belongs to the TRAFAC class myosin-kinesin ATPase superfamily. Kinesin family.</text>
</comment>
<dbReference type="InterPro" id="IPR001752">
    <property type="entry name" value="Kinesin_motor_dom"/>
</dbReference>
<comment type="subcellular location">
    <subcellularLocation>
        <location evidence="1">Cytoplasm</location>
    </subcellularLocation>
</comment>
<keyword evidence="6" id="KW-0505">Motor protein</keyword>